<dbReference type="AlphaFoldDB" id="A0A2I1E5W3"/>
<reference evidence="1 4" key="2">
    <citation type="submission" date="2017-09" db="EMBL/GenBank/DDBJ databases">
        <title>Extensive intraspecific genome diversity in a model arbuscular mycorrhizal fungus.</title>
        <authorList>
            <person name="Chen E.C."/>
            <person name="Morin E."/>
            <person name="Beaudet D."/>
            <person name="Noel J."/>
            <person name="Ndikumana S."/>
            <person name="Charron P."/>
            <person name="St-Onge C."/>
            <person name="Giorgi J."/>
            <person name="Grigoriev I.V."/>
            <person name="Roux C."/>
            <person name="Martin F.M."/>
            <person name="Corradi N."/>
        </authorList>
    </citation>
    <scope>NUCLEOTIDE SEQUENCE [LARGE SCALE GENOMIC DNA]</scope>
    <source>
        <strain evidence="1 4">A5</strain>
    </source>
</reference>
<evidence type="ECO:0000313" key="1">
    <source>
        <dbReference type="EMBL" id="PKC04902.1"/>
    </source>
</evidence>
<evidence type="ECO:0000313" key="4">
    <source>
        <dbReference type="Proteomes" id="UP000232722"/>
    </source>
</evidence>
<reference evidence="1 4" key="1">
    <citation type="submission" date="2016-04" db="EMBL/GenBank/DDBJ databases">
        <title>Genome analyses suggest a sexual origin of heterokaryosis in a supposedly ancient asexual fungus.</title>
        <authorList>
            <person name="Ropars J."/>
            <person name="Sedzielewska K."/>
            <person name="Noel J."/>
            <person name="Charron P."/>
            <person name="Farinelli L."/>
            <person name="Marton T."/>
            <person name="Kruger M."/>
            <person name="Pelin A."/>
            <person name="Brachmann A."/>
            <person name="Corradi N."/>
        </authorList>
    </citation>
    <scope>NUCLEOTIDE SEQUENCE [LARGE SCALE GENOMIC DNA]</scope>
    <source>
        <strain evidence="1 4">A5</strain>
    </source>
</reference>
<dbReference type="VEuPathDB" id="FungiDB:RhiirA1_455644"/>
<gene>
    <name evidence="2" type="ORF">RhiirA1_455644</name>
    <name evidence="1" type="ORF">RhiirA5_421613</name>
</gene>
<dbReference type="EMBL" id="LLXJ01000941">
    <property type="protein sequence ID" value="PKC04902.1"/>
    <property type="molecule type" value="Genomic_DNA"/>
</dbReference>
<dbReference type="Proteomes" id="UP000232688">
    <property type="component" value="Unassembled WGS sequence"/>
</dbReference>
<comment type="caution">
    <text evidence="2">The sequence shown here is derived from an EMBL/GenBank/DDBJ whole genome shotgun (WGS) entry which is preliminary data.</text>
</comment>
<name>A0A2I1E5W3_9GLOM</name>
<dbReference type="Proteomes" id="UP000232722">
    <property type="component" value="Unassembled WGS sequence"/>
</dbReference>
<protein>
    <submittedName>
        <fullName evidence="2">Uncharacterized protein</fullName>
    </submittedName>
</protein>
<dbReference type="VEuPathDB" id="FungiDB:RhiirFUN_016674"/>
<dbReference type="EMBL" id="LLXH01000261">
    <property type="protein sequence ID" value="PKC69744.1"/>
    <property type="molecule type" value="Genomic_DNA"/>
</dbReference>
<reference evidence="2 3" key="3">
    <citation type="submission" date="2017-10" db="EMBL/GenBank/DDBJ databases">
        <title>Extensive intraspecific genome diversity in a model arbuscular mycorrhizal fungus.</title>
        <authorList>
            <person name="Chen E.C.H."/>
            <person name="Morin E."/>
            <person name="Baudet D."/>
            <person name="Noel J."/>
            <person name="Ndikumana S."/>
            <person name="Charron P."/>
            <person name="St-Onge C."/>
            <person name="Giorgi J."/>
            <person name="Grigoriev I.V."/>
            <person name="Roux C."/>
            <person name="Martin F.M."/>
            <person name="Corradi N."/>
        </authorList>
    </citation>
    <scope>NUCLEOTIDE SEQUENCE [LARGE SCALE GENOMIC DNA]</scope>
    <source>
        <strain evidence="2 3">A1</strain>
    </source>
</reference>
<dbReference type="OrthoDB" id="2413556at2759"/>
<reference evidence="2 3" key="4">
    <citation type="submission" date="2017-10" db="EMBL/GenBank/DDBJ databases">
        <title>Genome analyses suggest a sexual origin of heterokaryosis in a supposedly ancient asexual fungus.</title>
        <authorList>
            <person name="Corradi N."/>
            <person name="Sedzielewska K."/>
            <person name="Noel J."/>
            <person name="Charron P."/>
            <person name="Farinelli L."/>
            <person name="Marton T."/>
            <person name="Kruger M."/>
            <person name="Pelin A."/>
            <person name="Brachmann A."/>
            <person name="Corradi N."/>
        </authorList>
    </citation>
    <scope>NUCLEOTIDE SEQUENCE [LARGE SCALE GENOMIC DNA]</scope>
    <source>
        <strain evidence="2 3">A1</strain>
    </source>
</reference>
<dbReference type="VEuPathDB" id="FungiDB:RhiirFUN_003612"/>
<organism evidence="2 3">
    <name type="scientific">Rhizophagus irregularis</name>
    <dbReference type="NCBI Taxonomy" id="588596"/>
    <lineage>
        <taxon>Eukaryota</taxon>
        <taxon>Fungi</taxon>
        <taxon>Fungi incertae sedis</taxon>
        <taxon>Mucoromycota</taxon>
        <taxon>Glomeromycotina</taxon>
        <taxon>Glomeromycetes</taxon>
        <taxon>Glomerales</taxon>
        <taxon>Glomeraceae</taxon>
        <taxon>Rhizophagus</taxon>
    </lineage>
</organism>
<evidence type="ECO:0000313" key="3">
    <source>
        <dbReference type="Proteomes" id="UP000232688"/>
    </source>
</evidence>
<sequence length="399" mass="46121">MPRSDKKDTTCACYDYKFTKPAKLRQHYQSNKNQCSLPPENINQRRVRIPKANDEAFELQPIMQDEKQEGDPKAGPGSTIQAHREGYKKEDIHFEECPVGKDLERPHRNRSSMTKWVRKVSSSNNPKYAFNKQQAKQTKYADVPYIPQLIGVSNETITGVLQEELCRKNQIKTVLVINAIYVKYKYNGKGNSADKAIYEAKYLDRYHRGKIDVLLSEKDIDEHLAISISHIDKKISDYLIHKSGFILKRINSISIETYTLCHGTGGSFISTSKRLANIKSTINPDNKDLIDLETKKPSEKYLQDALGLGDESKYLHQCLGWNEKTATPKLVIASKNFKRKYKIRLLALTDIIKSEDKDKYRQKNHFLWIKNPSRLIYRDSAHKEKKHLCDGYFQSFPSE</sequence>
<dbReference type="VEuPathDB" id="FungiDB:FUN_011762"/>
<proteinExistence type="predicted"/>
<evidence type="ECO:0000313" key="2">
    <source>
        <dbReference type="EMBL" id="PKC69744.1"/>
    </source>
</evidence>
<accession>A0A2I1E5W3</accession>